<protein>
    <submittedName>
        <fullName evidence="3">Metallo-beta-lactamase class B</fullName>
    </submittedName>
</protein>
<dbReference type="AlphaFoldDB" id="A0A1I3WDJ8"/>
<accession>A0A1I3WDJ8</accession>
<dbReference type="InterPro" id="IPR036866">
    <property type="entry name" value="RibonucZ/Hydroxyglut_hydro"/>
</dbReference>
<dbReference type="Gene3D" id="3.60.15.10">
    <property type="entry name" value="Ribonuclease Z/Hydroxyacylglutathione hydrolase-like"/>
    <property type="match status" value="1"/>
</dbReference>
<evidence type="ECO:0000256" key="1">
    <source>
        <dbReference type="SAM" id="SignalP"/>
    </source>
</evidence>
<dbReference type="InterPro" id="IPR050855">
    <property type="entry name" value="NDM-1-like"/>
</dbReference>
<dbReference type="SUPFAM" id="SSF56281">
    <property type="entry name" value="Metallo-hydrolase/oxidoreductase"/>
    <property type="match status" value="1"/>
</dbReference>
<sequence length="294" mass="31299">MKKFLLLASIAALLAPGSMPSVHAAAALTIPGAWEEPIEPFRIVGNIYYVGTRGLAAYLIADGKQAILLDGTLPQNATLIEESIGKLGFKLGDIKIILASHAHLDHAGGLAKLKRDSGAIFYASAGDRPALESGRHDGETNYAQGVFPPVKVDRDLKDGQAVTLGDIQLTATLTPGHTKGCTTWSMSVTENQRVLQVVFPCSLSGGGNILVGNKAYPGIVDDYEKSFAKVDGMKADIVLTSHPEAADIIGRASRQQAGDDNAFVDPDLLQTIVAKSRADFKVELAKQQKKKKRN</sequence>
<feature type="domain" description="Metallo-beta-lactamase" evidence="2">
    <location>
        <begin position="54"/>
        <end position="242"/>
    </location>
</feature>
<organism evidence="3 4">
    <name type="scientific">Neomesorhizobium albiziae</name>
    <dbReference type="NCBI Taxonomy" id="335020"/>
    <lineage>
        <taxon>Bacteria</taxon>
        <taxon>Pseudomonadati</taxon>
        <taxon>Pseudomonadota</taxon>
        <taxon>Alphaproteobacteria</taxon>
        <taxon>Hyphomicrobiales</taxon>
        <taxon>Phyllobacteriaceae</taxon>
        <taxon>Neomesorhizobium</taxon>
    </lineage>
</organism>
<keyword evidence="4" id="KW-1185">Reference proteome</keyword>
<dbReference type="PANTHER" id="PTHR42951:SF17">
    <property type="entry name" value="METALLO-BETA-LACTAMASE DOMAIN-CONTAINING PROTEIN"/>
    <property type="match status" value="1"/>
</dbReference>
<proteinExistence type="predicted"/>
<evidence type="ECO:0000313" key="4">
    <source>
        <dbReference type="Proteomes" id="UP000323300"/>
    </source>
</evidence>
<dbReference type="EMBL" id="FOSL01000002">
    <property type="protein sequence ID" value="SFK05269.1"/>
    <property type="molecule type" value="Genomic_DNA"/>
</dbReference>
<dbReference type="Proteomes" id="UP000323300">
    <property type="component" value="Unassembled WGS sequence"/>
</dbReference>
<name>A0A1I3WDJ8_9HYPH</name>
<dbReference type="InterPro" id="IPR001279">
    <property type="entry name" value="Metallo-B-lactamas"/>
</dbReference>
<evidence type="ECO:0000313" key="3">
    <source>
        <dbReference type="EMBL" id="SFK05269.1"/>
    </source>
</evidence>
<dbReference type="SMART" id="SM00849">
    <property type="entry name" value="Lactamase_B"/>
    <property type="match status" value="1"/>
</dbReference>
<dbReference type="RefSeq" id="WP_244621608.1">
    <property type="nucleotide sequence ID" value="NZ_BSPE01000028.1"/>
</dbReference>
<feature type="chain" id="PRO_5009302306" evidence="1">
    <location>
        <begin position="25"/>
        <end position="294"/>
    </location>
</feature>
<dbReference type="Pfam" id="PF00753">
    <property type="entry name" value="Lactamase_B"/>
    <property type="match status" value="1"/>
</dbReference>
<dbReference type="PANTHER" id="PTHR42951">
    <property type="entry name" value="METALLO-BETA-LACTAMASE DOMAIN-CONTAINING"/>
    <property type="match status" value="1"/>
</dbReference>
<dbReference type="NCBIfam" id="NF012229">
    <property type="entry name" value="bla_class_B_core"/>
    <property type="match status" value="1"/>
</dbReference>
<keyword evidence="1" id="KW-0732">Signal</keyword>
<gene>
    <name evidence="3" type="ORF">SAMN04488498_102128</name>
</gene>
<dbReference type="NCBIfam" id="NF033105">
    <property type="entry name" value="bla_subclass_B3"/>
    <property type="match status" value="1"/>
</dbReference>
<evidence type="ECO:0000259" key="2">
    <source>
        <dbReference type="SMART" id="SM00849"/>
    </source>
</evidence>
<feature type="signal peptide" evidence="1">
    <location>
        <begin position="1"/>
        <end position="24"/>
    </location>
</feature>
<reference evidence="3 4" key="1">
    <citation type="submission" date="2016-10" db="EMBL/GenBank/DDBJ databases">
        <authorList>
            <person name="Varghese N."/>
            <person name="Submissions S."/>
        </authorList>
    </citation>
    <scope>NUCLEOTIDE SEQUENCE [LARGE SCALE GENOMIC DNA]</scope>
    <source>
        <strain evidence="3 4">DSM 21822</strain>
    </source>
</reference>